<dbReference type="CDD" id="cd18785">
    <property type="entry name" value="SF2_C"/>
    <property type="match status" value="1"/>
</dbReference>
<keyword evidence="4" id="KW-1185">Reference proteome</keyword>
<dbReference type="PANTHER" id="PTHR47396:SF1">
    <property type="entry name" value="ATP-DEPENDENT HELICASE IRC3-RELATED"/>
    <property type="match status" value="1"/>
</dbReference>
<dbReference type="GO" id="GO:0004386">
    <property type="term" value="F:helicase activity"/>
    <property type="evidence" value="ECO:0007669"/>
    <property type="project" value="UniProtKB-KW"/>
</dbReference>
<protein>
    <submittedName>
        <fullName evidence="3">DEAD/DEAH box helicase family protein</fullName>
    </submittedName>
</protein>
<dbReference type="SMART" id="SM00490">
    <property type="entry name" value="HELICc"/>
    <property type="match status" value="1"/>
</dbReference>
<dbReference type="InterPro" id="IPR002052">
    <property type="entry name" value="DNA_methylase_N6_adenine_CS"/>
</dbReference>
<accession>A0ABX8SEY2</accession>
<feature type="domain" description="Helicase ATP-binding" evidence="1">
    <location>
        <begin position="1"/>
        <end position="160"/>
    </location>
</feature>
<dbReference type="InterPro" id="IPR014001">
    <property type="entry name" value="Helicase_ATP-bd"/>
</dbReference>
<dbReference type="InterPro" id="IPR006935">
    <property type="entry name" value="Helicase/UvrB_N"/>
</dbReference>
<keyword evidence="3" id="KW-0547">Nucleotide-binding</keyword>
<keyword evidence="3" id="KW-0067">ATP-binding</keyword>
<sequence>MLFLAPSIQLVAQTLREWTAQATLDLRANVVCSDSKASCAAEDISPHDLPLPATTDAEVLTGRLTAGKRLAGLNVVFSTYQSLDVVARAQKAGAPDFDLILCDEAHRTTGVTLSGADESAFVKVHDSTYIRGGKRLYMTATPRMFGDEVAKKADEHGAVLSSMDDETVFGPVFHRLGFGEAVELDLLTDYKVLVLVVSEDQMTGPVQDMVATNELEIPLDDAAKILGCWNSLAKRSHQGDPNPSFPPGALPMRRAVGFLENIRSSKRVAEAFETVVEAAGGFDATAHLAVEAHHVDGTMNALERGEQLKWLKAPVPAGQCRILTNARCLSEGVDVPALDAVMFLSPRNSPVDVVQSVGRVMRKAPGKEYGYIILPVAVPVGVKPEDALKDNKRFKVVWDVLNALRAHDDRFESLVQSINLNGGTDPSGKLIIDTPDTPNTDSGTEGKGLQLPLLALDAWRDSIYARIVAKVGTREYWDQWAADVATMSAAQIARINQILASSSREVTATFDAFLSGLRANLNERVTRDDAISMLSQHLITAPVFDALFGGSGFASSNPVSISMQTMLDVLEGQGLDSETAALERFYDSVRVRASQVTDAAGRQTVIHDLYEKFFKNAFPKQAEALGIVYTPVEVVDFMLRAADELSRRHFGQGLTDEGVTILDPFTGTGTFIVRLLESGIITPADLARKYTSELLCNEIMLLAYYIAAVNIEATYEAVTGSTDYLPFPGATLTDTFQISEEGDRADTSLIPANSERIAIQLATDITVIIGNPPYSVGQTSANDNNANPSYPTLDARIRDTYAGLSTATNKNSLYDSYIRAHRWATDRLGERGIMAFVSNGGWLDGNTADGMRLSLQQEFSEIWVFNLRGNQRTAGELSRKEGGKIFGSGSRNTVAITLGVKTPGHTGPATIHYRDIGDYLDRDTKLGILTKATLRDPSWSRIQPNAHGDWLNLRDDTFTSHTAINDIFTIHGRGVETTRDAWCYNFSAAAVETNMRRMINTYNAEAARHVTDDRDLLNDPTQISWSRDIKRMAIKGLTAQFHNDSLRTSMYRPFTRQAVYFDDVMNSVPGKNRKYFPTPHTPNIGFQVIEPNQRTPFSVLASELLPDSKLYVDAAQFFPRWTYVLAAKRAEPSGMLFDPDQGEVVDGYRRVDNITDEALVQYREAFGPRVSKDDIFSYVYGVLHSSDYRTRYAADLKKQLPRIPLAASAPDFLAFVAAGKQLLDLHTGYEQVAPYPLDEIVTPAAGVDEFELFSVTDRKMRFVSKADRSTLLFNPHVRLSGIPEEAHEYQLGSRSALEWIIDRYWIKTDKASGIVNDPNAYSREQGDPRYIVDLVKRVVTVSVETMKIVNALPALSL</sequence>
<dbReference type="InterPro" id="IPR053980">
    <property type="entry name" value="ISP_coupler"/>
</dbReference>
<gene>
    <name evidence="3" type="ORF">KDB89_09285</name>
</gene>
<evidence type="ECO:0000259" key="1">
    <source>
        <dbReference type="PROSITE" id="PS51192"/>
    </source>
</evidence>
<dbReference type="InterPro" id="IPR041635">
    <property type="entry name" value="Type_ISP_LLaBIII_C"/>
</dbReference>
<dbReference type="InterPro" id="IPR050742">
    <property type="entry name" value="Helicase_Restrict-Modif_Enz"/>
</dbReference>
<organism evidence="3 4">
    <name type="scientific">Tessaracoccus palaemonis</name>
    <dbReference type="NCBI Taxonomy" id="2829499"/>
    <lineage>
        <taxon>Bacteria</taxon>
        <taxon>Bacillati</taxon>
        <taxon>Actinomycetota</taxon>
        <taxon>Actinomycetes</taxon>
        <taxon>Propionibacteriales</taxon>
        <taxon>Propionibacteriaceae</taxon>
        <taxon>Tessaracoccus</taxon>
    </lineage>
</organism>
<evidence type="ECO:0000259" key="2">
    <source>
        <dbReference type="PROSITE" id="PS51194"/>
    </source>
</evidence>
<dbReference type="PROSITE" id="PS00092">
    <property type="entry name" value="N6_MTASE"/>
    <property type="match status" value="1"/>
</dbReference>
<evidence type="ECO:0000313" key="4">
    <source>
        <dbReference type="Proteomes" id="UP000824504"/>
    </source>
</evidence>
<dbReference type="PROSITE" id="PS51192">
    <property type="entry name" value="HELICASE_ATP_BIND_1"/>
    <property type="match status" value="1"/>
</dbReference>
<dbReference type="Pfam" id="PF04851">
    <property type="entry name" value="ResIII"/>
    <property type="match status" value="1"/>
</dbReference>
<reference evidence="3 4" key="1">
    <citation type="submission" date="2021-07" db="EMBL/GenBank/DDBJ databases">
        <title>complete genome sequencing of Tessaracoccus sp.J1M15.</title>
        <authorList>
            <person name="Bae J.-W."/>
            <person name="Kim D.-y."/>
        </authorList>
    </citation>
    <scope>NUCLEOTIDE SEQUENCE [LARGE SCALE GENOMIC DNA]</scope>
    <source>
        <strain evidence="3 4">J1M15</strain>
    </source>
</reference>
<dbReference type="RefSeq" id="WP_219080433.1">
    <property type="nucleotide sequence ID" value="NZ_CP079216.1"/>
</dbReference>
<dbReference type="Pfam" id="PF22240">
    <property type="entry name" value="ISP_coupler"/>
    <property type="match status" value="1"/>
</dbReference>
<dbReference type="Pfam" id="PF18135">
    <property type="entry name" value="Type_ISP_C"/>
    <property type="match status" value="1"/>
</dbReference>
<dbReference type="EMBL" id="CP079216">
    <property type="protein sequence ID" value="QXT61977.1"/>
    <property type="molecule type" value="Genomic_DNA"/>
</dbReference>
<dbReference type="Pfam" id="PF00271">
    <property type="entry name" value="Helicase_C"/>
    <property type="match status" value="1"/>
</dbReference>
<name>A0ABX8SEY2_9ACTN</name>
<evidence type="ECO:0000313" key="3">
    <source>
        <dbReference type="EMBL" id="QXT61977.1"/>
    </source>
</evidence>
<dbReference type="Proteomes" id="UP000824504">
    <property type="component" value="Chromosome"/>
</dbReference>
<dbReference type="PROSITE" id="PS51194">
    <property type="entry name" value="HELICASE_CTER"/>
    <property type="match status" value="1"/>
</dbReference>
<feature type="domain" description="Helicase C-terminal" evidence="2">
    <location>
        <begin position="244"/>
        <end position="419"/>
    </location>
</feature>
<dbReference type="InterPro" id="IPR001650">
    <property type="entry name" value="Helicase_C-like"/>
</dbReference>
<keyword evidence="3" id="KW-0347">Helicase</keyword>
<dbReference type="PANTHER" id="PTHR47396">
    <property type="entry name" value="TYPE I RESTRICTION ENZYME ECOKI R PROTEIN"/>
    <property type="match status" value="1"/>
</dbReference>
<proteinExistence type="predicted"/>
<keyword evidence="3" id="KW-0378">Hydrolase</keyword>